<organism evidence="2 3">
    <name type="scientific">Trifolium medium</name>
    <dbReference type="NCBI Taxonomy" id="97028"/>
    <lineage>
        <taxon>Eukaryota</taxon>
        <taxon>Viridiplantae</taxon>
        <taxon>Streptophyta</taxon>
        <taxon>Embryophyta</taxon>
        <taxon>Tracheophyta</taxon>
        <taxon>Spermatophyta</taxon>
        <taxon>Magnoliopsida</taxon>
        <taxon>eudicotyledons</taxon>
        <taxon>Gunneridae</taxon>
        <taxon>Pentapetalae</taxon>
        <taxon>rosids</taxon>
        <taxon>fabids</taxon>
        <taxon>Fabales</taxon>
        <taxon>Fabaceae</taxon>
        <taxon>Papilionoideae</taxon>
        <taxon>50 kb inversion clade</taxon>
        <taxon>NPAAA clade</taxon>
        <taxon>Hologalegina</taxon>
        <taxon>IRL clade</taxon>
        <taxon>Trifolieae</taxon>
        <taxon>Trifolium</taxon>
    </lineage>
</organism>
<dbReference type="Proteomes" id="UP000265520">
    <property type="component" value="Unassembled WGS sequence"/>
</dbReference>
<dbReference type="Pfam" id="PF13456">
    <property type="entry name" value="RVT_3"/>
    <property type="match status" value="1"/>
</dbReference>
<dbReference type="EMBL" id="LXQA010005989">
    <property type="protein sequence ID" value="MCH83939.1"/>
    <property type="molecule type" value="Genomic_DNA"/>
</dbReference>
<evidence type="ECO:0000313" key="3">
    <source>
        <dbReference type="Proteomes" id="UP000265520"/>
    </source>
</evidence>
<dbReference type="InterPro" id="IPR052929">
    <property type="entry name" value="RNase_H-like_EbsB-rel"/>
</dbReference>
<dbReference type="PANTHER" id="PTHR47074:SF48">
    <property type="entry name" value="POLYNUCLEOTIDYL TRANSFERASE, RIBONUCLEASE H-LIKE SUPERFAMILY PROTEIN"/>
    <property type="match status" value="1"/>
</dbReference>
<name>A0A392M9Q6_9FABA</name>
<proteinExistence type="predicted"/>
<evidence type="ECO:0000259" key="1">
    <source>
        <dbReference type="Pfam" id="PF13456"/>
    </source>
</evidence>
<sequence>MEYNITTAVYQWQPPHPGYLKCNVDASFYNATRITGGGWCLRDHRGRFILAGTNLINGRLNTLEGEAMALKEAIYETNRNI</sequence>
<keyword evidence="3" id="KW-1185">Reference proteome</keyword>
<dbReference type="InterPro" id="IPR044730">
    <property type="entry name" value="RNase_H-like_dom_plant"/>
</dbReference>
<dbReference type="GO" id="GO:0004523">
    <property type="term" value="F:RNA-DNA hybrid ribonuclease activity"/>
    <property type="evidence" value="ECO:0007669"/>
    <property type="project" value="InterPro"/>
</dbReference>
<dbReference type="InterPro" id="IPR002156">
    <property type="entry name" value="RNaseH_domain"/>
</dbReference>
<dbReference type="GO" id="GO:0003676">
    <property type="term" value="F:nucleic acid binding"/>
    <property type="evidence" value="ECO:0007669"/>
    <property type="project" value="InterPro"/>
</dbReference>
<dbReference type="CDD" id="cd06222">
    <property type="entry name" value="RNase_H_like"/>
    <property type="match status" value="1"/>
</dbReference>
<reference evidence="2 3" key="1">
    <citation type="journal article" date="2018" name="Front. Plant Sci.">
        <title>Red Clover (Trifolium pratense) and Zigzag Clover (T. medium) - A Picture of Genomic Similarities and Differences.</title>
        <authorList>
            <person name="Dluhosova J."/>
            <person name="Istvanek J."/>
            <person name="Nedelnik J."/>
            <person name="Repkova J."/>
        </authorList>
    </citation>
    <scope>NUCLEOTIDE SEQUENCE [LARGE SCALE GENOMIC DNA]</scope>
    <source>
        <strain evidence="3">cv. 10/8</strain>
        <tissue evidence="2">Leaf</tissue>
    </source>
</reference>
<dbReference type="AlphaFoldDB" id="A0A392M9Q6"/>
<dbReference type="PANTHER" id="PTHR47074">
    <property type="entry name" value="BNAC02G40300D PROTEIN"/>
    <property type="match status" value="1"/>
</dbReference>
<evidence type="ECO:0000313" key="2">
    <source>
        <dbReference type="EMBL" id="MCH83939.1"/>
    </source>
</evidence>
<accession>A0A392M9Q6</accession>
<feature type="domain" description="RNase H type-1" evidence="1">
    <location>
        <begin position="23"/>
        <end position="74"/>
    </location>
</feature>
<protein>
    <submittedName>
        <fullName evidence="2">Cytochrome P450</fullName>
    </submittedName>
</protein>
<comment type="caution">
    <text evidence="2">The sequence shown here is derived from an EMBL/GenBank/DDBJ whole genome shotgun (WGS) entry which is preliminary data.</text>
</comment>
<gene>
    <name evidence="2" type="ORF">A2U01_0004769</name>
</gene>